<evidence type="ECO:0000259" key="1">
    <source>
        <dbReference type="PROSITE" id="PS51186"/>
    </source>
</evidence>
<dbReference type="InterPro" id="IPR000182">
    <property type="entry name" value="GNAT_dom"/>
</dbReference>
<dbReference type="PATRIC" id="fig|86662.25.peg.2319"/>
<gene>
    <name evidence="2" type="ORF">BWGOE8_23100</name>
</gene>
<dbReference type="PROSITE" id="PS51186">
    <property type="entry name" value="GNAT"/>
    <property type="match status" value="1"/>
</dbReference>
<accession>A0A1E8B7X3</accession>
<proteinExistence type="predicted"/>
<organism evidence="2 3">
    <name type="scientific">Bacillus mycoides</name>
    <dbReference type="NCBI Taxonomy" id="1405"/>
    <lineage>
        <taxon>Bacteria</taxon>
        <taxon>Bacillati</taxon>
        <taxon>Bacillota</taxon>
        <taxon>Bacilli</taxon>
        <taxon>Bacillales</taxon>
        <taxon>Bacillaceae</taxon>
        <taxon>Bacillus</taxon>
        <taxon>Bacillus cereus group</taxon>
    </lineage>
</organism>
<feature type="domain" description="N-acetyltransferase" evidence="1">
    <location>
        <begin position="2"/>
        <end position="169"/>
    </location>
</feature>
<protein>
    <recommendedName>
        <fullName evidence="1">N-acetyltransferase domain-containing protein</fullName>
    </recommendedName>
</protein>
<comment type="caution">
    <text evidence="2">The sequence shown here is derived from an EMBL/GenBank/DDBJ whole genome shotgun (WGS) entry which is preliminary data.</text>
</comment>
<evidence type="ECO:0000313" key="3">
    <source>
        <dbReference type="Proteomes" id="UP000175706"/>
    </source>
</evidence>
<evidence type="ECO:0000313" key="2">
    <source>
        <dbReference type="EMBL" id="OFD79887.1"/>
    </source>
</evidence>
<sequence>MIEYRKARVEDLQGIIKVCSDGYRNTYPGLLPQQYIESTIKEFYNDDRVRSEILNINQEWNGWFVASDNGEILGAGGGGFTGKETAELFVIYLNPNRKREGIGTELLSIITNNQIERGAKEQWVSVAKDNFMGIPFYEAVGFIYQDERPSYGLPVDKDFTSIRYKRELASSLFKK</sequence>
<dbReference type="Proteomes" id="UP000175706">
    <property type="component" value="Unassembled WGS sequence"/>
</dbReference>
<dbReference type="InterPro" id="IPR016181">
    <property type="entry name" value="Acyl_CoA_acyltransferase"/>
</dbReference>
<dbReference type="CDD" id="cd04301">
    <property type="entry name" value="NAT_SF"/>
    <property type="match status" value="1"/>
</dbReference>
<dbReference type="Gene3D" id="3.40.630.30">
    <property type="match status" value="1"/>
</dbReference>
<name>A0A1E8B7X3_BACMY</name>
<dbReference type="SUPFAM" id="SSF55729">
    <property type="entry name" value="Acyl-CoA N-acyltransferases (Nat)"/>
    <property type="match status" value="1"/>
</dbReference>
<reference evidence="2 3" key="1">
    <citation type="submission" date="2016-05" db="EMBL/GenBank/DDBJ databases">
        <title>Bacillus thuringiensis and Bacillus weihenstephanensis as novel biocontrol agents of wilt causing Verticillium species.</title>
        <authorList>
            <person name="Hollensteiner J."/>
            <person name="Wemheuer F."/>
            <person name="Harting R."/>
            <person name="Kolarzyk A."/>
            <person name="Diaz-Valerio S."/>
            <person name="Poehlein A."/>
            <person name="Brzuszkiewicz E."/>
            <person name="Nesemann K."/>
            <person name="Braus-Stromeyer S."/>
            <person name="Braus G."/>
            <person name="Daniel R."/>
            <person name="Liesegang H."/>
        </authorList>
    </citation>
    <scope>NUCLEOTIDE SEQUENCE [LARGE SCALE GENOMIC DNA]</scope>
    <source>
        <strain evidence="2 3">GOE8</strain>
    </source>
</reference>
<dbReference type="GO" id="GO:0016747">
    <property type="term" value="F:acyltransferase activity, transferring groups other than amino-acyl groups"/>
    <property type="evidence" value="ECO:0007669"/>
    <property type="project" value="InterPro"/>
</dbReference>
<dbReference type="RefSeq" id="WP_070142602.1">
    <property type="nucleotide sequence ID" value="NZ_LXLT01000026.1"/>
</dbReference>
<dbReference type="Pfam" id="PF00583">
    <property type="entry name" value="Acetyltransf_1"/>
    <property type="match status" value="1"/>
</dbReference>
<dbReference type="AlphaFoldDB" id="A0A1E8B7X3"/>
<dbReference type="EMBL" id="LXLT01000026">
    <property type="protein sequence ID" value="OFD79887.1"/>
    <property type="molecule type" value="Genomic_DNA"/>
</dbReference>